<dbReference type="InterPro" id="IPR002913">
    <property type="entry name" value="START_lipid-bd_dom"/>
</dbReference>
<dbReference type="PANTHER" id="PTHR19308:SF53">
    <property type="entry name" value="CERAMIDE TRANSFER PROTEIN"/>
    <property type="match status" value="1"/>
</dbReference>
<evidence type="ECO:0000256" key="13">
    <source>
        <dbReference type="SAM" id="Coils"/>
    </source>
</evidence>
<keyword evidence="9" id="KW-0333">Golgi apparatus</keyword>
<dbReference type="EMBL" id="CAXLJM020000020">
    <property type="protein sequence ID" value="CAL8087373.1"/>
    <property type="molecule type" value="Genomic_DNA"/>
</dbReference>
<dbReference type="PANTHER" id="PTHR19308">
    <property type="entry name" value="PHOSPHATIDYLCHOLINE TRANSFER PROTEIN"/>
    <property type="match status" value="1"/>
</dbReference>
<accession>A0ABP1Q6L4</accession>
<reference evidence="16 17" key="1">
    <citation type="submission" date="2024-08" db="EMBL/GenBank/DDBJ databases">
        <authorList>
            <person name="Cucini C."/>
            <person name="Frati F."/>
        </authorList>
    </citation>
    <scope>NUCLEOTIDE SEQUENCE [LARGE SCALE GENOMIC DNA]</scope>
</reference>
<keyword evidence="10 13" id="KW-0175">Coiled coil</keyword>
<dbReference type="Pfam" id="PF00169">
    <property type="entry name" value="PH"/>
    <property type="match status" value="1"/>
</dbReference>
<evidence type="ECO:0000256" key="10">
    <source>
        <dbReference type="ARBA" id="ARBA00023054"/>
    </source>
</evidence>
<comment type="caution">
    <text evidence="16">The sequence shown here is derived from an EMBL/GenBank/DDBJ whole genome shotgun (WGS) entry which is preliminary data.</text>
</comment>
<dbReference type="CDD" id="cd08872">
    <property type="entry name" value="START_STARD11-like"/>
    <property type="match status" value="1"/>
</dbReference>
<evidence type="ECO:0000256" key="5">
    <source>
        <dbReference type="ARBA" id="ARBA00021440"/>
    </source>
</evidence>
<dbReference type="PROSITE" id="PS50848">
    <property type="entry name" value="START"/>
    <property type="match status" value="1"/>
</dbReference>
<gene>
    <name evidence="16" type="ORF">ODALV1_LOCUS6717</name>
</gene>
<evidence type="ECO:0000259" key="15">
    <source>
        <dbReference type="PROSITE" id="PS50848"/>
    </source>
</evidence>
<comment type="subcellular location">
    <subcellularLocation>
        <location evidence="3">Cytoplasm</location>
    </subcellularLocation>
    <subcellularLocation>
        <location evidence="2">Endoplasmic reticulum</location>
    </subcellularLocation>
    <subcellularLocation>
        <location evidence="4">Golgi apparatus</location>
    </subcellularLocation>
</comment>
<keyword evidence="6" id="KW-0813">Transport</keyword>
<dbReference type="CDD" id="cd13283">
    <property type="entry name" value="PH_GPBP"/>
    <property type="match status" value="1"/>
</dbReference>
<evidence type="ECO:0000256" key="4">
    <source>
        <dbReference type="ARBA" id="ARBA00004555"/>
    </source>
</evidence>
<dbReference type="SMART" id="SM00233">
    <property type="entry name" value="PH"/>
    <property type="match status" value="1"/>
</dbReference>
<proteinExistence type="predicted"/>
<evidence type="ECO:0000256" key="1">
    <source>
        <dbReference type="ARBA" id="ARBA00000074"/>
    </source>
</evidence>
<dbReference type="SUPFAM" id="SSF55961">
    <property type="entry name" value="Bet v1-like"/>
    <property type="match status" value="1"/>
</dbReference>
<comment type="catalytic activity">
    <reaction evidence="1">
        <text>N-hexadecanoylsphing-4-enine(in) = N-hexadecanoylsphing-4-enine(out)</text>
        <dbReference type="Rhea" id="RHEA:45720"/>
        <dbReference type="ChEBI" id="CHEBI:72959"/>
    </reaction>
</comment>
<dbReference type="Pfam" id="PF01852">
    <property type="entry name" value="START"/>
    <property type="match status" value="1"/>
</dbReference>
<name>A0ABP1Q6L4_9HEXA</name>
<evidence type="ECO:0000256" key="2">
    <source>
        <dbReference type="ARBA" id="ARBA00004240"/>
    </source>
</evidence>
<evidence type="ECO:0000256" key="8">
    <source>
        <dbReference type="ARBA" id="ARBA00022824"/>
    </source>
</evidence>
<dbReference type="SMART" id="SM00234">
    <property type="entry name" value="START"/>
    <property type="match status" value="1"/>
</dbReference>
<evidence type="ECO:0000256" key="12">
    <source>
        <dbReference type="ARBA" id="ARBA00031527"/>
    </source>
</evidence>
<dbReference type="InterPro" id="IPR011993">
    <property type="entry name" value="PH-like_dom_sf"/>
</dbReference>
<dbReference type="InterPro" id="IPR041952">
    <property type="entry name" value="STARD11_START"/>
</dbReference>
<evidence type="ECO:0000313" key="17">
    <source>
        <dbReference type="Proteomes" id="UP001642540"/>
    </source>
</evidence>
<dbReference type="InterPro" id="IPR001849">
    <property type="entry name" value="PH_domain"/>
</dbReference>
<evidence type="ECO:0000256" key="11">
    <source>
        <dbReference type="ARBA" id="ARBA00023055"/>
    </source>
</evidence>
<feature type="domain" description="PH" evidence="14">
    <location>
        <begin position="24"/>
        <end position="118"/>
    </location>
</feature>
<dbReference type="Gene3D" id="3.30.530.20">
    <property type="match status" value="1"/>
</dbReference>
<sequence>MSQNPSPTLTDEDDGMILDNSNARGVTNGVLSKWTNYIHGWQDRYIVLREGTLSYYKSEFDLSFGCRGSISILKANIKPHEFDECRFDVSLNDCVWYLRATNAEEKSKWVEVLEVSKRESGYGSQNSLRRHGSAVSIASTTQSVASASSFHRGRSLNAKLSELENYRGILVQQIDTLQKYFDLLATATNGRICDFEVPSNIFDSASSNVNRSNSIEDVDTPTPTAYEDTVESPFFRQPEKFDTTSLNHALTQSGLKIVDFRGEALTFKATTAAIVNSVSNCIEFMQQREDLWKKRHEREVEKRKKLEENFNQALKEAQEKKAAMGGPDCEEGPHSTLKDDEFYDAVELGLEKLEEEAAFKERLKTIILLNSTKSENHPLWTEIDRVTLEQLHYAKLGVGEGGWDIFAEEGEMRMYKREQEIDGRVVDPLKAVHTVKGVTGHEMCHYFFNPDVRMEWETTLEQMTILESVSEDTLVFLQIHKRVWPAAQRDALFWSHIRSVPDARDSDGPRTWIVCNHSTDHDKAPECKNGKYIRVDLTVCMVCQTIVEPPKNGAEVTRDNLTCKVTYCSEINPGGWAPAAALRAVYKREYPKFLKKFTHYVYEQCKNKPILF</sequence>
<keyword evidence="11" id="KW-0445">Lipid transport</keyword>
<dbReference type="PROSITE" id="PS50003">
    <property type="entry name" value="PH_DOMAIN"/>
    <property type="match status" value="1"/>
</dbReference>
<dbReference type="Gene3D" id="2.30.29.30">
    <property type="entry name" value="Pleckstrin-homology domain (PH domain)/Phosphotyrosine-binding domain (PTB)"/>
    <property type="match status" value="1"/>
</dbReference>
<evidence type="ECO:0000256" key="3">
    <source>
        <dbReference type="ARBA" id="ARBA00004496"/>
    </source>
</evidence>
<keyword evidence="17" id="KW-1185">Reference proteome</keyword>
<dbReference type="Proteomes" id="UP001642540">
    <property type="component" value="Unassembled WGS sequence"/>
</dbReference>
<evidence type="ECO:0000256" key="7">
    <source>
        <dbReference type="ARBA" id="ARBA00022490"/>
    </source>
</evidence>
<evidence type="ECO:0000313" key="16">
    <source>
        <dbReference type="EMBL" id="CAL8087373.1"/>
    </source>
</evidence>
<keyword evidence="8" id="KW-0256">Endoplasmic reticulum</keyword>
<evidence type="ECO:0000256" key="9">
    <source>
        <dbReference type="ARBA" id="ARBA00023034"/>
    </source>
</evidence>
<evidence type="ECO:0000256" key="6">
    <source>
        <dbReference type="ARBA" id="ARBA00022448"/>
    </source>
</evidence>
<protein>
    <recommendedName>
        <fullName evidence="5">Ceramide transfer protein</fullName>
    </recommendedName>
    <alternativeName>
        <fullName evidence="12">Collagen type IV alpha-3-binding protein</fullName>
    </alternativeName>
</protein>
<keyword evidence="7" id="KW-0963">Cytoplasm</keyword>
<dbReference type="InterPro" id="IPR023393">
    <property type="entry name" value="START-like_dom_sf"/>
</dbReference>
<dbReference type="InterPro" id="IPR051213">
    <property type="entry name" value="START_lipid_transfer"/>
</dbReference>
<dbReference type="SUPFAM" id="SSF50729">
    <property type="entry name" value="PH domain-like"/>
    <property type="match status" value="1"/>
</dbReference>
<evidence type="ECO:0000259" key="14">
    <source>
        <dbReference type="PROSITE" id="PS50003"/>
    </source>
</evidence>
<organism evidence="16 17">
    <name type="scientific">Orchesella dallaii</name>
    <dbReference type="NCBI Taxonomy" id="48710"/>
    <lineage>
        <taxon>Eukaryota</taxon>
        <taxon>Metazoa</taxon>
        <taxon>Ecdysozoa</taxon>
        <taxon>Arthropoda</taxon>
        <taxon>Hexapoda</taxon>
        <taxon>Collembola</taxon>
        <taxon>Entomobryomorpha</taxon>
        <taxon>Entomobryoidea</taxon>
        <taxon>Orchesellidae</taxon>
        <taxon>Orchesellinae</taxon>
        <taxon>Orchesella</taxon>
    </lineage>
</organism>
<feature type="domain" description="START" evidence="15">
    <location>
        <begin position="400"/>
        <end position="610"/>
    </location>
</feature>
<feature type="coiled-coil region" evidence="13">
    <location>
        <begin position="296"/>
        <end position="363"/>
    </location>
</feature>